<evidence type="ECO:0000313" key="10">
    <source>
        <dbReference type="EMBL" id="KAG6472827.1"/>
    </source>
</evidence>
<organism evidence="10 11">
    <name type="scientific">Zingiber officinale</name>
    <name type="common">Ginger</name>
    <name type="synonym">Amomum zingiber</name>
    <dbReference type="NCBI Taxonomy" id="94328"/>
    <lineage>
        <taxon>Eukaryota</taxon>
        <taxon>Viridiplantae</taxon>
        <taxon>Streptophyta</taxon>
        <taxon>Embryophyta</taxon>
        <taxon>Tracheophyta</taxon>
        <taxon>Spermatophyta</taxon>
        <taxon>Magnoliopsida</taxon>
        <taxon>Liliopsida</taxon>
        <taxon>Zingiberales</taxon>
        <taxon>Zingiberaceae</taxon>
        <taxon>Zingiber</taxon>
    </lineage>
</organism>
<evidence type="ECO:0000256" key="6">
    <source>
        <dbReference type="PROSITE-ProRule" id="PRU00449"/>
    </source>
</evidence>
<gene>
    <name evidence="10" type="ORF">ZIOFF_070305</name>
</gene>
<dbReference type="GO" id="GO:0008270">
    <property type="term" value="F:zinc ion binding"/>
    <property type="evidence" value="ECO:0007669"/>
    <property type="project" value="UniProtKB-KW"/>
</dbReference>
<dbReference type="SMART" id="SM00259">
    <property type="entry name" value="ZnF_A20"/>
    <property type="match status" value="1"/>
</dbReference>
<keyword evidence="11" id="KW-1185">Reference proteome</keyword>
<evidence type="ECO:0000259" key="9">
    <source>
        <dbReference type="PROSITE" id="PS51039"/>
    </source>
</evidence>
<evidence type="ECO:0000256" key="1">
    <source>
        <dbReference type="ARBA" id="ARBA00003732"/>
    </source>
</evidence>
<dbReference type="PANTHER" id="PTHR10634:SF22">
    <property type="entry name" value="ZINC FINGER A20 AND AN1 DOMAIN-CONTAINING STRESS-ASSOCIATED PROTEIN 5"/>
    <property type="match status" value="1"/>
</dbReference>
<dbReference type="PROSITE" id="PS51039">
    <property type="entry name" value="ZF_AN1"/>
    <property type="match status" value="1"/>
</dbReference>
<dbReference type="FunFam" id="4.10.1110.10:FF:000001">
    <property type="entry name" value="Zinc finger AN1-type containing 6"/>
    <property type="match status" value="1"/>
</dbReference>
<feature type="domain" description="A20-type" evidence="8">
    <location>
        <begin position="9"/>
        <end position="43"/>
    </location>
</feature>
<dbReference type="Gene3D" id="4.10.1110.10">
    <property type="entry name" value="AN1-like Zinc finger"/>
    <property type="match status" value="1"/>
</dbReference>
<name>A0A8J5CCW4_ZINOF</name>
<evidence type="ECO:0000256" key="4">
    <source>
        <dbReference type="ARBA" id="ARBA00022833"/>
    </source>
</evidence>
<feature type="domain" description="AN1-type" evidence="9">
    <location>
        <begin position="90"/>
        <end position="136"/>
    </location>
</feature>
<evidence type="ECO:0000256" key="5">
    <source>
        <dbReference type="ARBA" id="ARBA00023016"/>
    </source>
</evidence>
<evidence type="ECO:0000256" key="3">
    <source>
        <dbReference type="ARBA" id="ARBA00022771"/>
    </source>
</evidence>
<keyword evidence="3 6" id="KW-0863">Zinc-finger</keyword>
<dbReference type="InterPro" id="IPR035896">
    <property type="entry name" value="AN1-like_Znf"/>
</dbReference>
<evidence type="ECO:0000256" key="2">
    <source>
        <dbReference type="ARBA" id="ARBA00022723"/>
    </source>
</evidence>
<dbReference type="PANTHER" id="PTHR10634">
    <property type="entry name" value="AN1-TYPE ZINC FINGER PROTEIN"/>
    <property type="match status" value="1"/>
</dbReference>
<dbReference type="GO" id="GO:0016567">
    <property type="term" value="P:protein ubiquitination"/>
    <property type="evidence" value="ECO:0007669"/>
    <property type="project" value="TreeGrafter"/>
</dbReference>
<feature type="region of interest" description="Disordered" evidence="7">
    <location>
        <begin position="43"/>
        <end position="91"/>
    </location>
</feature>
<dbReference type="Pfam" id="PF01754">
    <property type="entry name" value="zf-A20"/>
    <property type="match status" value="1"/>
</dbReference>
<dbReference type="SUPFAM" id="SSF118310">
    <property type="entry name" value="AN1-like Zinc finger"/>
    <property type="match status" value="1"/>
</dbReference>
<keyword evidence="4" id="KW-0862">Zinc</keyword>
<dbReference type="Proteomes" id="UP000734854">
    <property type="component" value="Unassembled WGS sequence"/>
</dbReference>
<feature type="compositionally biased region" description="Low complexity" evidence="7">
    <location>
        <begin position="43"/>
        <end position="55"/>
    </location>
</feature>
<keyword evidence="5" id="KW-0346">Stress response</keyword>
<dbReference type="InterPro" id="IPR000058">
    <property type="entry name" value="Znf_AN1"/>
</dbReference>
<evidence type="ECO:0000256" key="7">
    <source>
        <dbReference type="SAM" id="MobiDB-lite"/>
    </source>
</evidence>
<reference evidence="10 11" key="1">
    <citation type="submission" date="2020-08" db="EMBL/GenBank/DDBJ databases">
        <title>Plant Genome Project.</title>
        <authorList>
            <person name="Zhang R.-G."/>
        </authorList>
    </citation>
    <scope>NUCLEOTIDE SEQUENCE [LARGE SCALE GENOMIC DNA]</scope>
    <source>
        <tissue evidence="10">Rhizome</tissue>
    </source>
</reference>
<dbReference type="InterPro" id="IPR050652">
    <property type="entry name" value="AN1_A20_ZnFinger"/>
</dbReference>
<comment type="function">
    <text evidence="1">May be involved in environmental stress response.</text>
</comment>
<proteinExistence type="predicted"/>
<dbReference type="PROSITE" id="PS51036">
    <property type="entry name" value="ZF_A20"/>
    <property type="match status" value="1"/>
</dbReference>
<dbReference type="InterPro" id="IPR002653">
    <property type="entry name" value="Znf_A20"/>
</dbReference>
<evidence type="ECO:0000259" key="8">
    <source>
        <dbReference type="PROSITE" id="PS51036"/>
    </source>
</evidence>
<dbReference type="Pfam" id="PF01428">
    <property type="entry name" value="zf-AN1"/>
    <property type="match status" value="1"/>
</dbReference>
<dbReference type="GO" id="GO:0003677">
    <property type="term" value="F:DNA binding"/>
    <property type="evidence" value="ECO:0007669"/>
    <property type="project" value="InterPro"/>
</dbReference>
<protein>
    <submittedName>
        <fullName evidence="10">Uncharacterized protein</fullName>
    </submittedName>
</protein>
<dbReference type="GO" id="GO:0004842">
    <property type="term" value="F:ubiquitin-protein transferase activity"/>
    <property type="evidence" value="ECO:0007669"/>
    <property type="project" value="TreeGrafter"/>
</dbReference>
<comment type="caution">
    <text evidence="10">The sequence shown here is derived from an EMBL/GenBank/DDBJ whole genome shotgun (WGS) entry which is preliminary data.</text>
</comment>
<dbReference type="SUPFAM" id="SSF57716">
    <property type="entry name" value="Glucocorticoid receptor-like (DNA-binding domain)"/>
    <property type="match status" value="1"/>
</dbReference>
<keyword evidence="2" id="KW-0479">Metal-binding</keyword>
<evidence type="ECO:0000313" key="11">
    <source>
        <dbReference type="Proteomes" id="UP000734854"/>
    </source>
</evidence>
<dbReference type="Gene3D" id="1.20.5.4770">
    <property type="match status" value="1"/>
</dbReference>
<feature type="compositionally biased region" description="Pro residues" evidence="7">
    <location>
        <begin position="56"/>
        <end position="66"/>
    </location>
</feature>
<dbReference type="EMBL" id="JACMSC010000020">
    <property type="protein sequence ID" value="KAG6472827.1"/>
    <property type="molecule type" value="Genomic_DNA"/>
</dbReference>
<dbReference type="AlphaFoldDB" id="A0A8J5CCW4"/>
<dbReference type="SMART" id="SM00154">
    <property type="entry name" value="ZnF_AN1"/>
    <property type="match status" value="1"/>
</dbReference>
<feature type="compositionally biased region" description="Low complexity" evidence="7">
    <location>
        <begin position="77"/>
        <end position="90"/>
    </location>
</feature>
<sequence length="205" mass="21929">MAQREEEEAKLQRLCVNNCGFPGNSTTNNMCQSCFQLQSAAAPASASPPRSCSPRSAPPARPPAPVKLPEEGDPKGEAAAAAAVGPQAPERPANRCFSCQKRLRLAGFRCRCGELFCGQHRYSDRHECSFDYKTAARAVIARENPVVRAAKIVRICSSLAAPSQTGSRLGATTEGPPSKDISMFFGCLLNRLLISLAYTTVGDPD</sequence>
<accession>A0A8J5CCW4</accession>